<protein>
    <submittedName>
        <fullName evidence="2">Uncharacterized protein</fullName>
    </submittedName>
</protein>
<feature type="transmembrane region" description="Helical" evidence="1">
    <location>
        <begin position="73"/>
        <end position="95"/>
    </location>
</feature>
<sequence>MAIDDQQTADEMEERVGGPVARVRLWVQMDANRWLLAGMIALVFFGVIFGIGLLDASPFPETFESEPPTVPLFQALIISLITGVTLIVGINLLVISEELDPLGDLRDQVAESTAFRGEVEELLGSTSPPEPAAFLRALLKTNALQAGSLKESVAESSDEAFREDVTSYADEVLTNEARVSDRLSSAQFGTFAVVRAAIDYNYSWKIYQARKLREEYEGQFDDEMDRTLDDLIDTLTMFGPAREHVKTLYFQWQFIDLSRAMLYTSLPPLAGAILIILYMNAEFASGTLLGVSNATWVVPIVITLALFPFCLLLSYVVRIGTVAKRTLAPGPFILRETDHDRDAETEW</sequence>
<dbReference type="Pfam" id="PF25927">
    <property type="entry name" value="DUF7972"/>
    <property type="match status" value="1"/>
</dbReference>
<keyword evidence="3" id="KW-1185">Reference proteome</keyword>
<reference evidence="2 3" key="1">
    <citation type="journal article" date="2014" name="PLoS Genet.">
        <title>Phylogenetically driven sequencing of extremely halophilic archaea reveals strategies for static and dynamic osmo-response.</title>
        <authorList>
            <person name="Becker E.A."/>
            <person name="Seitzer P.M."/>
            <person name="Tritt A."/>
            <person name="Larsen D."/>
            <person name="Krusor M."/>
            <person name="Yao A.I."/>
            <person name="Wu D."/>
            <person name="Madern D."/>
            <person name="Eisen J.A."/>
            <person name="Darling A.E."/>
            <person name="Facciotti M.T."/>
        </authorList>
    </citation>
    <scope>NUCLEOTIDE SEQUENCE [LARGE SCALE GENOMIC DNA]</scope>
    <source>
        <strain evidence="2 3">DSM 12278</strain>
    </source>
</reference>
<dbReference type="Proteomes" id="UP000011554">
    <property type="component" value="Unassembled WGS sequence"/>
</dbReference>
<feature type="transmembrane region" description="Helical" evidence="1">
    <location>
        <begin position="260"/>
        <end position="281"/>
    </location>
</feature>
<evidence type="ECO:0000313" key="3">
    <source>
        <dbReference type="Proteomes" id="UP000011554"/>
    </source>
</evidence>
<accession>M0AP85</accession>
<dbReference type="eggNOG" id="arCOG08131">
    <property type="taxonomic scope" value="Archaea"/>
</dbReference>
<evidence type="ECO:0000313" key="2">
    <source>
        <dbReference type="EMBL" id="ELY99193.1"/>
    </source>
</evidence>
<dbReference type="EMBL" id="AOIO01000034">
    <property type="protein sequence ID" value="ELY99193.1"/>
    <property type="molecule type" value="Genomic_DNA"/>
</dbReference>
<comment type="caution">
    <text evidence="2">The sequence shown here is derived from an EMBL/GenBank/DDBJ whole genome shotgun (WGS) entry which is preliminary data.</text>
</comment>
<organism evidence="2 3">
    <name type="scientific">Natrialba asiatica (strain ATCC 700177 / DSM 12278 / JCM 9576 / FERM P-10747 / NBRC 102637 / 172P1)</name>
    <dbReference type="NCBI Taxonomy" id="29540"/>
    <lineage>
        <taxon>Archaea</taxon>
        <taxon>Methanobacteriati</taxon>
        <taxon>Methanobacteriota</taxon>
        <taxon>Stenosarchaea group</taxon>
        <taxon>Halobacteria</taxon>
        <taxon>Halobacteriales</taxon>
        <taxon>Natrialbaceae</taxon>
        <taxon>Natrialba</taxon>
    </lineage>
</organism>
<dbReference type="OrthoDB" id="202254at2157"/>
<keyword evidence="1" id="KW-1133">Transmembrane helix</keyword>
<evidence type="ECO:0000256" key="1">
    <source>
        <dbReference type="SAM" id="Phobius"/>
    </source>
</evidence>
<feature type="transmembrane region" description="Helical" evidence="1">
    <location>
        <begin position="34"/>
        <end position="53"/>
    </location>
</feature>
<feature type="transmembrane region" description="Helical" evidence="1">
    <location>
        <begin position="296"/>
        <end position="317"/>
    </location>
</feature>
<keyword evidence="1" id="KW-0812">Transmembrane</keyword>
<dbReference type="InterPro" id="IPR058278">
    <property type="entry name" value="DUF7972"/>
</dbReference>
<gene>
    <name evidence="2" type="ORF">C481_15120</name>
</gene>
<name>M0AP85_NATA1</name>
<dbReference type="PATRIC" id="fig|29540.5.peg.3075"/>
<dbReference type="RefSeq" id="WP_006110090.1">
    <property type="nucleotide sequence ID" value="NZ_AOIO01000034.1"/>
</dbReference>
<keyword evidence="1" id="KW-0472">Membrane</keyword>
<proteinExistence type="predicted"/>
<dbReference type="AlphaFoldDB" id="M0AP85"/>